<evidence type="ECO:0000313" key="1">
    <source>
        <dbReference type="EMBL" id="QHS93227.1"/>
    </source>
</evidence>
<proteinExistence type="predicted"/>
<reference evidence="1" key="1">
    <citation type="journal article" date="2020" name="Nature">
        <title>Giant virus diversity and host interactions through global metagenomics.</title>
        <authorList>
            <person name="Schulz F."/>
            <person name="Roux S."/>
            <person name="Paez-Espino D."/>
            <person name="Jungbluth S."/>
            <person name="Walsh D.A."/>
            <person name="Denef V.J."/>
            <person name="McMahon K.D."/>
            <person name="Konstantinidis K.T."/>
            <person name="Eloe-Fadrosh E.A."/>
            <person name="Kyrpides N.C."/>
            <person name="Woyke T."/>
        </authorList>
    </citation>
    <scope>NUCLEOTIDE SEQUENCE</scope>
    <source>
        <strain evidence="1">GVMAG-M-3300017989-17</strain>
    </source>
</reference>
<dbReference type="EMBL" id="MN739201">
    <property type="protein sequence ID" value="QHS93227.1"/>
    <property type="molecule type" value="Genomic_DNA"/>
</dbReference>
<dbReference type="AlphaFoldDB" id="A0A6C0BLG5"/>
<name>A0A6C0BLG5_9ZZZZ</name>
<protein>
    <submittedName>
        <fullName evidence="1">Uncharacterized protein</fullName>
    </submittedName>
</protein>
<sequence>MNLDQVLAFDVPTYRGEYQKMRATLNALVEDPKVQGTSIATSVVPAANALKSWLRLFESSMRQPDKRLAGSTRMRVCFAERGMFLVLTLLASVREELTILKGEDKSERVMQLRRMLTQFMRTILGCDSKGLTFMRNWLSTLVDIVPLDVRSHNTTLTTENIRKLDLFCRQ</sequence>
<accession>A0A6C0BLG5</accession>
<organism evidence="1">
    <name type="scientific">viral metagenome</name>
    <dbReference type="NCBI Taxonomy" id="1070528"/>
    <lineage>
        <taxon>unclassified sequences</taxon>
        <taxon>metagenomes</taxon>
        <taxon>organismal metagenomes</taxon>
    </lineage>
</organism>